<dbReference type="PROSITE" id="PS00163">
    <property type="entry name" value="FUMARATE_LYASES"/>
    <property type="match status" value="1"/>
</dbReference>
<organism evidence="9 10">
    <name type="scientific">Alteromonas arenosi</name>
    <dbReference type="NCBI Taxonomy" id="3055817"/>
    <lineage>
        <taxon>Bacteria</taxon>
        <taxon>Pseudomonadati</taxon>
        <taxon>Pseudomonadota</taxon>
        <taxon>Gammaproteobacteria</taxon>
        <taxon>Alteromonadales</taxon>
        <taxon>Alteromonadaceae</taxon>
        <taxon>Alteromonas/Salinimonas group</taxon>
        <taxon>Alteromonas</taxon>
    </lineage>
</organism>
<comment type="subcellular location">
    <subcellularLocation>
        <location evidence="6">Cytoplasm</location>
    </subcellularLocation>
</comment>
<keyword evidence="6" id="KW-0028">Amino-acid biosynthesis</keyword>
<dbReference type="NCBIfam" id="TIGR00838">
    <property type="entry name" value="argH"/>
    <property type="match status" value="1"/>
</dbReference>
<dbReference type="PANTHER" id="PTHR43814:SF1">
    <property type="entry name" value="ARGININOSUCCINATE LYASE"/>
    <property type="match status" value="1"/>
</dbReference>
<reference evidence="9 10" key="1">
    <citation type="submission" date="2023-06" db="EMBL/GenBank/DDBJ databases">
        <title>Alteromonas sp. ASW11-36 isolated from intertidal sand.</title>
        <authorList>
            <person name="Li Y."/>
        </authorList>
    </citation>
    <scope>NUCLEOTIDE SEQUENCE [LARGE SCALE GENOMIC DNA]</scope>
    <source>
        <strain evidence="9 10">ASW11-36</strain>
    </source>
</reference>
<dbReference type="InterPro" id="IPR022761">
    <property type="entry name" value="Fumarate_lyase_N"/>
</dbReference>
<evidence type="ECO:0000313" key="9">
    <source>
        <dbReference type="EMBL" id="MDM7861615.1"/>
    </source>
</evidence>
<feature type="domain" description="Fumarate lyase N-terminal" evidence="7">
    <location>
        <begin position="6"/>
        <end position="301"/>
    </location>
</feature>
<name>A0ABT7SZN0_9ALTE</name>
<dbReference type="InterPro" id="IPR008948">
    <property type="entry name" value="L-Aspartase-like"/>
</dbReference>
<keyword evidence="10" id="KW-1185">Reference proteome</keyword>
<dbReference type="PRINTS" id="PR00145">
    <property type="entry name" value="ARGSUCLYASE"/>
</dbReference>
<dbReference type="CDD" id="cd01359">
    <property type="entry name" value="Argininosuccinate_lyase"/>
    <property type="match status" value="1"/>
</dbReference>
<evidence type="ECO:0000256" key="4">
    <source>
        <dbReference type="ARBA" id="ARBA00012338"/>
    </source>
</evidence>
<evidence type="ECO:0000256" key="3">
    <source>
        <dbReference type="ARBA" id="ARBA00005552"/>
    </source>
</evidence>
<dbReference type="Pfam" id="PF00206">
    <property type="entry name" value="Lyase_1"/>
    <property type="match status" value="1"/>
</dbReference>
<protein>
    <recommendedName>
        <fullName evidence="4 6">Argininosuccinate lyase</fullName>
        <shortName evidence="6">ASAL</shortName>
        <ecNumber evidence="4 6">4.3.2.1</ecNumber>
    </recommendedName>
    <alternativeName>
        <fullName evidence="6">Arginosuccinase</fullName>
    </alternativeName>
</protein>
<dbReference type="PRINTS" id="PR00149">
    <property type="entry name" value="FUMRATELYASE"/>
</dbReference>
<evidence type="ECO:0000256" key="6">
    <source>
        <dbReference type="HAMAP-Rule" id="MF_00006"/>
    </source>
</evidence>
<accession>A0ABT7SZN0</accession>
<comment type="catalytic activity">
    <reaction evidence="1 6">
        <text>2-(N(omega)-L-arginino)succinate = fumarate + L-arginine</text>
        <dbReference type="Rhea" id="RHEA:24020"/>
        <dbReference type="ChEBI" id="CHEBI:29806"/>
        <dbReference type="ChEBI" id="CHEBI:32682"/>
        <dbReference type="ChEBI" id="CHEBI:57472"/>
        <dbReference type="EC" id="4.3.2.1"/>
    </reaction>
</comment>
<comment type="similarity">
    <text evidence="3">In the N-terminal section; belongs to the lyase 1 family. Argininosuccinate lyase subfamily.</text>
</comment>
<evidence type="ECO:0000259" key="8">
    <source>
        <dbReference type="Pfam" id="PF14698"/>
    </source>
</evidence>
<evidence type="ECO:0000256" key="5">
    <source>
        <dbReference type="ARBA" id="ARBA00022571"/>
    </source>
</evidence>
<dbReference type="HAMAP" id="MF_00006">
    <property type="entry name" value="Arg_succ_lyase"/>
    <property type="match status" value="1"/>
</dbReference>
<gene>
    <name evidence="6 9" type="primary">argH</name>
    <name evidence="9" type="ORF">QTP81_13525</name>
</gene>
<dbReference type="InterPro" id="IPR009049">
    <property type="entry name" value="Argininosuccinate_lyase"/>
</dbReference>
<dbReference type="InterPro" id="IPR024083">
    <property type="entry name" value="Fumarase/histidase_N"/>
</dbReference>
<keyword evidence="6" id="KW-0963">Cytoplasm</keyword>
<dbReference type="InterPro" id="IPR000362">
    <property type="entry name" value="Fumarate_lyase_fam"/>
</dbReference>
<dbReference type="RefSeq" id="WP_289366250.1">
    <property type="nucleotide sequence ID" value="NZ_JAUCBP010000011.1"/>
</dbReference>
<dbReference type="Gene3D" id="1.20.200.10">
    <property type="entry name" value="Fumarase/aspartase (Central domain)"/>
    <property type="match status" value="1"/>
</dbReference>
<keyword evidence="6 9" id="KW-0456">Lyase</keyword>
<dbReference type="InterPro" id="IPR020557">
    <property type="entry name" value="Fumarate_lyase_CS"/>
</dbReference>
<dbReference type="Gene3D" id="1.10.40.30">
    <property type="entry name" value="Fumarase/aspartase (C-terminal domain)"/>
    <property type="match status" value="1"/>
</dbReference>
<dbReference type="GO" id="GO:0004056">
    <property type="term" value="F:argininosuccinate lyase activity"/>
    <property type="evidence" value="ECO:0007669"/>
    <property type="project" value="UniProtKB-EC"/>
</dbReference>
<evidence type="ECO:0000256" key="2">
    <source>
        <dbReference type="ARBA" id="ARBA00004941"/>
    </source>
</evidence>
<comment type="caution">
    <text evidence="9">The sequence shown here is derived from an EMBL/GenBank/DDBJ whole genome shotgun (WGS) entry which is preliminary data.</text>
</comment>
<dbReference type="InterPro" id="IPR029419">
    <property type="entry name" value="Arg_succ_lyase_C"/>
</dbReference>
<feature type="domain" description="Argininosuccinate lyase C-terminal" evidence="8">
    <location>
        <begin position="364"/>
        <end position="431"/>
    </location>
</feature>
<comment type="similarity">
    <text evidence="6">Belongs to the lyase 1 family. Argininosuccinate lyase subfamily.</text>
</comment>
<dbReference type="Gene3D" id="1.10.275.10">
    <property type="entry name" value="Fumarase/aspartase (N-terminal domain)"/>
    <property type="match status" value="1"/>
</dbReference>
<proteinExistence type="inferred from homology"/>
<dbReference type="EMBL" id="JAUCBP010000011">
    <property type="protein sequence ID" value="MDM7861615.1"/>
    <property type="molecule type" value="Genomic_DNA"/>
</dbReference>
<dbReference type="EC" id="4.3.2.1" evidence="4 6"/>
<keyword evidence="5 6" id="KW-0055">Arginine biosynthesis</keyword>
<dbReference type="PANTHER" id="PTHR43814">
    <property type="entry name" value="ARGININOSUCCINATE LYASE"/>
    <property type="match status" value="1"/>
</dbReference>
<evidence type="ECO:0000313" key="10">
    <source>
        <dbReference type="Proteomes" id="UP001234343"/>
    </source>
</evidence>
<evidence type="ECO:0000259" key="7">
    <source>
        <dbReference type="Pfam" id="PF00206"/>
    </source>
</evidence>
<dbReference type="Pfam" id="PF14698">
    <property type="entry name" value="ASL_C2"/>
    <property type="match status" value="1"/>
</dbReference>
<evidence type="ECO:0000256" key="1">
    <source>
        <dbReference type="ARBA" id="ARBA00000985"/>
    </source>
</evidence>
<comment type="pathway">
    <text evidence="2 6">Amino-acid biosynthesis; L-arginine biosynthesis; L-arginine from L-ornithine and carbamoyl phosphate: step 3/3.</text>
</comment>
<dbReference type="NCBIfam" id="NF008964">
    <property type="entry name" value="PRK12308.1"/>
    <property type="match status" value="1"/>
</dbReference>
<dbReference type="Proteomes" id="UP001234343">
    <property type="component" value="Unassembled WGS sequence"/>
</dbReference>
<dbReference type="SUPFAM" id="SSF48557">
    <property type="entry name" value="L-aspartase-like"/>
    <property type="match status" value="1"/>
</dbReference>
<sequence>MALWGGRFTGDTSQMFKQVNDSLPFDQVMAVEDITGSIAWANAIAKAAVLTDQEHQQLLSALQELLSAAKAGELDFAASNEEDIHSFVEAALIDKVGDIGRKLHTGRSRNDQVATDFRLWCKAHIGQLRNDILNLIKALLDCGSRYQSAILPGYTHLQRAQPVRFPHWCLAYVEMLKRDLSRLDDAQQRLNQSPLGCGALAGTTYPIDRQAIADELGFTVPCQNSLDAVSDRDFVLELLFCASTSMMHLSRLAEDLIFYNSGEAGFTRLSDDVTSGSSLMPQKKNPDGLELMRGKCGRVFGHLQGLLVTMKGLPLAYNKDMQEDKEGAMDAFHQWHICLAIGAEVLNGLELNQERCRDAAQKGYANATELADYLVGKGIPFRTAHDLAGKAVLIAIQQNCGIEDLSLSDLQAISEHITDDVYPILDLDYLVDKRNILGGTGAAPVNDALFAAHEWHDQQREAQGNN</sequence>